<sequence length="59" mass="6654">MRNEWVEVVGLGITINHMSSLPSSPSLTKENYDNWAIRMKALLGSQGVWESICKGYEEP</sequence>
<proteinExistence type="predicted"/>
<name>A0AA88USF2_9ASTE</name>
<evidence type="ECO:0000313" key="3">
    <source>
        <dbReference type="Proteomes" id="UP001187471"/>
    </source>
</evidence>
<comment type="caution">
    <text evidence="2">The sequence shown here is derived from an EMBL/GenBank/DDBJ whole genome shotgun (WGS) entry which is preliminary data.</text>
</comment>
<dbReference type="AlphaFoldDB" id="A0AA88USF2"/>
<dbReference type="EMBL" id="JAVXUO010001098">
    <property type="protein sequence ID" value="KAK2986012.1"/>
    <property type="molecule type" value="Genomic_DNA"/>
</dbReference>
<protein>
    <recommendedName>
        <fullName evidence="1">DUF4219 domain-containing protein</fullName>
    </recommendedName>
</protein>
<organism evidence="2 3">
    <name type="scientific">Escallonia rubra</name>
    <dbReference type="NCBI Taxonomy" id="112253"/>
    <lineage>
        <taxon>Eukaryota</taxon>
        <taxon>Viridiplantae</taxon>
        <taxon>Streptophyta</taxon>
        <taxon>Embryophyta</taxon>
        <taxon>Tracheophyta</taxon>
        <taxon>Spermatophyta</taxon>
        <taxon>Magnoliopsida</taxon>
        <taxon>eudicotyledons</taxon>
        <taxon>Gunneridae</taxon>
        <taxon>Pentapetalae</taxon>
        <taxon>asterids</taxon>
        <taxon>campanulids</taxon>
        <taxon>Escalloniales</taxon>
        <taxon>Escalloniaceae</taxon>
        <taxon>Escallonia</taxon>
    </lineage>
</organism>
<evidence type="ECO:0000259" key="1">
    <source>
        <dbReference type="Pfam" id="PF13961"/>
    </source>
</evidence>
<keyword evidence="3" id="KW-1185">Reference proteome</keyword>
<dbReference type="Proteomes" id="UP001187471">
    <property type="component" value="Unassembled WGS sequence"/>
</dbReference>
<dbReference type="InterPro" id="IPR025314">
    <property type="entry name" value="DUF4219"/>
</dbReference>
<evidence type="ECO:0000313" key="2">
    <source>
        <dbReference type="EMBL" id="KAK2986012.1"/>
    </source>
</evidence>
<reference evidence="2" key="1">
    <citation type="submission" date="2022-12" db="EMBL/GenBank/DDBJ databases">
        <title>Draft genome assemblies for two species of Escallonia (Escalloniales).</title>
        <authorList>
            <person name="Chanderbali A."/>
            <person name="Dervinis C."/>
            <person name="Anghel I."/>
            <person name="Soltis D."/>
            <person name="Soltis P."/>
            <person name="Zapata F."/>
        </authorList>
    </citation>
    <scope>NUCLEOTIDE SEQUENCE</scope>
    <source>
        <strain evidence="2">UCBG92.1500</strain>
        <tissue evidence="2">Leaf</tissue>
    </source>
</reference>
<accession>A0AA88USF2</accession>
<gene>
    <name evidence="2" type="ORF">RJ640_005104</name>
</gene>
<feature type="domain" description="DUF4219" evidence="1">
    <location>
        <begin position="27"/>
        <end position="50"/>
    </location>
</feature>
<dbReference type="Pfam" id="PF13961">
    <property type="entry name" value="DUF4219"/>
    <property type="match status" value="1"/>
</dbReference>